<evidence type="ECO:0000313" key="1">
    <source>
        <dbReference type="EMBL" id="KAJ0209346.1"/>
    </source>
</evidence>
<evidence type="ECO:0000313" key="2">
    <source>
        <dbReference type="Proteomes" id="UP000235145"/>
    </source>
</evidence>
<comment type="caution">
    <text evidence="1">The sequence shown here is derived from an EMBL/GenBank/DDBJ whole genome shotgun (WGS) entry which is preliminary data.</text>
</comment>
<protein>
    <recommendedName>
        <fullName evidence="3">hAT-like transposase RNase-H fold domain-containing protein</fullName>
    </recommendedName>
</protein>
<dbReference type="PANTHER" id="PTHR46481">
    <property type="entry name" value="ZINC FINGER BED DOMAIN-CONTAINING PROTEIN 4"/>
    <property type="match status" value="1"/>
</dbReference>
<gene>
    <name evidence="1" type="ORF">LSAT_V11C400209770</name>
</gene>
<keyword evidence="2" id="KW-1185">Reference proteome</keyword>
<dbReference type="InterPro" id="IPR012337">
    <property type="entry name" value="RNaseH-like_sf"/>
</dbReference>
<dbReference type="PANTHER" id="PTHR46481:SF8">
    <property type="entry name" value="ZINC FINGER BED DOMAIN-CONTAINING PROTEIN RICESLEEPER 1-LIKE"/>
    <property type="match status" value="1"/>
</dbReference>
<dbReference type="SUPFAM" id="SSF140996">
    <property type="entry name" value="Hermes dimerisation domain"/>
    <property type="match status" value="1"/>
</dbReference>
<proteinExistence type="predicted"/>
<name>A0A9R1XE00_LACSA</name>
<evidence type="ECO:0008006" key="3">
    <source>
        <dbReference type="Google" id="ProtNLM"/>
    </source>
</evidence>
<dbReference type="InterPro" id="IPR052035">
    <property type="entry name" value="ZnF_BED_domain_contain"/>
</dbReference>
<reference evidence="1 2" key="1">
    <citation type="journal article" date="2017" name="Nat. Commun.">
        <title>Genome assembly with in vitro proximity ligation data and whole-genome triplication in lettuce.</title>
        <authorList>
            <person name="Reyes-Chin-Wo S."/>
            <person name="Wang Z."/>
            <person name="Yang X."/>
            <person name="Kozik A."/>
            <person name="Arikit S."/>
            <person name="Song C."/>
            <person name="Xia L."/>
            <person name="Froenicke L."/>
            <person name="Lavelle D.O."/>
            <person name="Truco M.J."/>
            <person name="Xia R."/>
            <person name="Zhu S."/>
            <person name="Xu C."/>
            <person name="Xu H."/>
            <person name="Xu X."/>
            <person name="Cox K."/>
            <person name="Korf I."/>
            <person name="Meyers B.C."/>
            <person name="Michelmore R.W."/>
        </authorList>
    </citation>
    <scope>NUCLEOTIDE SEQUENCE [LARGE SCALE GENOMIC DNA]</scope>
    <source>
        <strain evidence="2">cv. Salinas</strain>
        <tissue evidence="1">Seedlings</tissue>
    </source>
</reference>
<dbReference type="EMBL" id="NBSK02000004">
    <property type="protein sequence ID" value="KAJ0209346.1"/>
    <property type="molecule type" value="Genomic_DNA"/>
</dbReference>
<dbReference type="SUPFAM" id="SSF53098">
    <property type="entry name" value="Ribonuclease H-like"/>
    <property type="match status" value="1"/>
</dbReference>
<dbReference type="AlphaFoldDB" id="A0A9R1XE00"/>
<accession>A0A9R1XE00</accession>
<sequence length="127" mass="14753">MVNSLARMHIKDNQHFSIVEDEGFREYSRDFQPLFKLPSSCLTVHWVDEMCVLRNKIPNFCPITNHKGVTIRKVIYKCLQNWGIEKVFIVSVDNASSNDGAIRCYAHIINLVVRDELEEHFSSITKI</sequence>
<organism evidence="1 2">
    <name type="scientific">Lactuca sativa</name>
    <name type="common">Garden lettuce</name>
    <dbReference type="NCBI Taxonomy" id="4236"/>
    <lineage>
        <taxon>Eukaryota</taxon>
        <taxon>Viridiplantae</taxon>
        <taxon>Streptophyta</taxon>
        <taxon>Embryophyta</taxon>
        <taxon>Tracheophyta</taxon>
        <taxon>Spermatophyta</taxon>
        <taxon>Magnoliopsida</taxon>
        <taxon>eudicotyledons</taxon>
        <taxon>Gunneridae</taxon>
        <taxon>Pentapetalae</taxon>
        <taxon>asterids</taxon>
        <taxon>campanulids</taxon>
        <taxon>Asterales</taxon>
        <taxon>Asteraceae</taxon>
        <taxon>Cichorioideae</taxon>
        <taxon>Cichorieae</taxon>
        <taxon>Lactucinae</taxon>
        <taxon>Lactuca</taxon>
    </lineage>
</organism>
<dbReference type="Proteomes" id="UP000235145">
    <property type="component" value="Unassembled WGS sequence"/>
</dbReference>